<dbReference type="SUPFAM" id="SSF52540">
    <property type="entry name" value="P-loop containing nucleoside triphosphate hydrolases"/>
    <property type="match status" value="2"/>
</dbReference>
<dbReference type="PANTHER" id="PTHR45626:SF51">
    <property type="entry name" value="SNF2-RELATED DOMAIN-CONTAINING PROTEIN"/>
    <property type="match status" value="1"/>
</dbReference>
<feature type="domain" description="Helicase C-terminal" evidence="6">
    <location>
        <begin position="839"/>
        <end position="988"/>
    </location>
</feature>
<dbReference type="PROSITE" id="PS51192">
    <property type="entry name" value="HELICASE_ATP_BIND_1"/>
    <property type="match status" value="1"/>
</dbReference>
<organism evidence="7 8">
    <name type="scientific">Mucor lusitanicus CBS 277.49</name>
    <dbReference type="NCBI Taxonomy" id="747725"/>
    <lineage>
        <taxon>Eukaryota</taxon>
        <taxon>Fungi</taxon>
        <taxon>Fungi incertae sedis</taxon>
        <taxon>Mucoromycota</taxon>
        <taxon>Mucoromycotina</taxon>
        <taxon>Mucoromycetes</taxon>
        <taxon>Mucorales</taxon>
        <taxon>Mucorineae</taxon>
        <taxon>Mucoraceae</taxon>
        <taxon>Mucor</taxon>
    </lineage>
</organism>
<dbReference type="AlphaFoldDB" id="A0A168KBY3"/>
<dbReference type="GO" id="GO:0016787">
    <property type="term" value="F:hydrolase activity"/>
    <property type="evidence" value="ECO:0007669"/>
    <property type="project" value="UniProtKB-KW"/>
</dbReference>
<evidence type="ECO:0000256" key="3">
    <source>
        <dbReference type="ARBA" id="ARBA00022840"/>
    </source>
</evidence>
<keyword evidence="1" id="KW-0547">Nucleotide-binding</keyword>
<feature type="compositionally biased region" description="Basic residues" evidence="4">
    <location>
        <begin position="1213"/>
        <end position="1222"/>
    </location>
</feature>
<dbReference type="EMBL" id="AMYB01000005">
    <property type="protein sequence ID" value="OAD02227.1"/>
    <property type="molecule type" value="Genomic_DNA"/>
</dbReference>
<feature type="compositionally biased region" description="Acidic residues" evidence="4">
    <location>
        <begin position="1129"/>
        <end position="1148"/>
    </location>
</feature>
<gene>
    <name evidence="7" type="ORF">MUCCIDRAFT_111594</name>
</gene>
<proteinExistence type="predicted"/>
<feature type="region of interest" description="Disordered" evidence="4">
    <location>
        <begin position="770"/>
        <end position="790"/>
    </location>
</feature>
<accession>A0A168KBY3</accession>
<dbReference type="GO" id="GO:0006281">
    <property type="term" value="P:DNA repair"/>
    <property type="evidence" value="ECO:0007669"/>
    <property type="project" value="TreeGrafter"/>
</dbReference>
<dbReference type="InterPro" id="IPR001650">
    <property type="entry name" value="Helicase_C-like"/>
</dbReference>
<dbReference type="Gene3D" id="3.40.50.300">
    <property type="entry name" value="P-loop containing nucleotide triphosphate hydrolases"/>
    <property type="match status" value="1"/>
</dbReference>
<dbReference type="Pfam" id="PF00271">
    <property type="entry name" value="Helicase_C"/>
    <property type="match status" value="1"/>
</dbReference>
<dbReference type="PANTHER" id="PTHR45626">
    <property type="entry name" value="TRANSCRIPTION TERMINATION FACTOR 2-RELATED"/>
    <property type="match status" value="1"/>
</dbReference>
<sequence>MNIIDAGHIIIPFSTPYQHSHIASIESIQPYIQHEHQLEKLRLIHRLEKSHIIGTNCTLLNTMLCSVQIQVFLSESNEPSKFLDLMLFVNRSPDPKAEFQSTIDMPSTSSLLDIFIHLPSPHVDQHISDWCKNPDILGFLNEDIQTEITGMKTRLYTYQKHSLWKILQRELAPSTVEPYEIVRLIATDNSYYYFNQLTGEITLESRHIPDAPGGIICEDMGTGKTCICLATIMVTKDLSNPMHHAHTLKTDYPKPALGAVPSLKEIAAAMMLQLGINWKPMRQQLPSEVVDWFQKYPIYYEWTDIPAHYYERSRRMEPNFTTLTVYLSNATLVVVPDNLVAQWTGEIYKHIQDGQLRFLVYDDVKQKITAPMELADTDLVLISQNRFSLENSRGGLDFSSRVCQCPYIGSTRKRACVCSVTDEEKYTSPLLQVHWKRLIVDEGHRLSSKNRQSELSSKLFSNWKWICTGTPTQNLTESASMRTRQESQMDDLNRLGTLFGQVLNIEPFKSNKKLWNKMVSKPFLEGKPWAITKLTSIMERTMIRNQRIDMEKEVTLPPLHQNTVYLDFDYYQWVAHNCQIAMISLNAILSKREGPDYLFTAKNHKALRETVFNLWQSCLWHSVDLKLLQMAYDNCAEKCLDVEQGTSDYGDENKDLVKIRQVLFDALDNKMFMCMMGQHAPSYVVQGLPSLFKETWGWLKGDHGVYEPLGTLPWDDHCIVSADCVFEAMDVVVAAKNDDTKDLFVYDGSNQTLVSVQEFEARKKKKEMAMRKSKSNVSGKTLPSDDAGTPVEEASYMKMDEDDDKEQEQQPEGQLTYYTRNAFSDARVLSSSSVKINYLVNQVCKYQATEKCIIFSQHYNEMYEIYLALELARVRVLMYQDNKLNNAKRSQMILTFNTSDNANVIIMAVQKAAYGIDLSSATRVFFVSPVWQTAMEQQAIKRAHRIGQTKPVYIETLVIRNTIEDELLKRREQVSVGDEVEEDKENLKRGDFFADSKLRNILNHARFVPLPEPVYKDQVTGDYRQKIVPLDAPLDFVPKKKPSTTAEIVDYTDDNQETPLVASIQSPLTVSSRGEDNQMYDEFDVDVDASDEEGDMYTTQQDTQTFTGAFDVHDDDNLEQTSSTSSENQYEEDEDDMILDIEGDDDTADSIPPWKLRLIDKEKRHKVQQSPTPPMIQARDKGKRKHSPSPPPIEEGSSSVPNAYEKKSDVPQKKKKKSVRFA</sequence>
<dbReference type="InterPro" id="IPR014001">
    <property type="entry name" value="Helicase_ATP-bd"/>
</dbReference>
<dbReference type="VEuPathDB" id="FungiDB:MUCCIDRAFT_111594"/>
<dbReference type="STRING" id="747725.A0A168KBY3"/>
<dbReference type="Gene3D" id="3.40.50.10810">
    <property type="entry name" value="Tandem AAA-ATPase domain"/>
    <property type="match status" value="1"/>
</dbReference>
<dbReference type="SMART" id="SM00490">
    <property type="entry name" value="HELICc"/>
    <property type="match status" value="1"/>
</dbReference>
<dbReference type="InterPro" id="IPR000330">
    <property type="entry name" value="SNF2_N"/>
</dbReference>
<evidence type="ECO:0000259" key="5">
    <source>
        <dbReference type="PROSITE" id="PS51192"/>
    </source>
</evidence>
<dbReference type="GO" id="GO:0008094">
    <property type="term" value="F:ATP-dependent activity, acting on DNA"/>
    <property type="evidence" value="ECO:0007669"/>
    <property type="project" value="TreeGrafter"/>
</dbReference>
<evidence type="ECO:0000313" key="8">
    <source>
        <dbReference type="Proteomes" id="UP000077051"/>
    </source>
</evidence>
<dbReference type="CDD" id="cd18793">
    <property type="entry name" value="SF2_C_SNF"/>
    <property type="match status" value="1"/>
</dbReference>
<reference evidence="7 8" key="1">
    <citation type="submission" date="2015-06" db="EMBL/GenBank/DDBJ databases">
        <title>Expansion of signal transduction pathways in fungi by whole-genome duplication.</title>
        <authorList>
            <consortium name="DOE Joint Genome Institute"/>
            <person name="Corrochano L.M."/>
            <person name="Kuo A."/>
            <person name="Marcet-Houben M."/>
            <person name="Polaino S."/>
            <person name="Salamov A."/>
            <person name="Villalobos J.M."/>
            <person name="Alvarez M.I."/>
            <person name="Avalos J."/>
            <person name="Benito E.P."/>
            <person name="Benoit I."/>
            <person name="Burger G."/>
            <person name="Camino L.P."/>
            <person name="Canovas D."/>
            <person name="Cerda-Olmedo E."/>
            <person name="Cheng J.-F."/>
            <person name="Dominguez A."/>
            <person name="Elias M."/>
            <person name="Eslava A.P."/>
            <person name="Glaser F."/>
            <person name="Grimwood J."/>
            <person name="Gutierrez G."/>
            <person name="Heitman J."/>
            <person name="Henrissat B."/>
            <person name="Iturriaga E.A."/>
            <person name="Lang B.F."/>
            <person name="Lavin J.L."/>
            <person name="Lee S."/>
            <person name="Li W."/>
            <person name="Lindquist E."/>
            <person name="Lopez-Garcia S."/>
            <person name="Luque E.M."/>
            <person name="Marcos A.T."/>
            <person name="Martin J."/>
            <person name="Mccluskey K."/>
            <person name="Medina H.R."/>
            <person name="Miralles-Duran A."/>
            <person name="Miyazaki A."/>
            <person name="Munoz-Torres E."/>
            <person name="Oguiza J.A."/>
            <person name="Ohm R."/>
            <person name="Olmedo M."/>
            <person name="Orejas M."/>
            <person name="Ortiz-Castellanos L."/>
            <person name="Pisabarro A.G."/>
            <person name="Rodriguez-Romero J."/>
            <person name="Ruiz-Herrera J."/>
            <person name="Ruiz-Vazquez R."/>
            <person name="Sanz C."/>
            <person name="Schackwitz W."/>
            <person name="Schmutz J."/>
            <person name="Shahriari M."/>
            <person name="Shelest E."/>
            <person name="Silva-Franco F."/>
            <person name="Soanes D."/>
            <person name="Syed K."/>
            <person name="Tagua V.G."/>
            <person name="Talbot N.J."/>
            <person name="Thon M."/>
            <person name="De Vries R.P."/>
            <person name="Wiebenga A."/>
            <person name="Yadav J.S."/>
            <person name="Braun E.L."/>
            <person name="Baker S."/>
            <person name="Garre V."/>
            <person name="Horwitz B."/>
            <person name="Torres-Martinez S."/>
            <person name="Idnurm A."/>
            <person name="Herrera-Estrella A."/>
            <person name="Gabaldon T."/>
            <person name="Grigoriev I.V."/>
        </authorList>
    </citation>
    <scope>NUCLEOTIDE SEQUENCE [LARGE SCALE GENOMIC DNA]</scope>
    <source>
        <strain evidence="7 8">CBS 277.49</strain>
    </source>
</reference>
<dbReference type="PROSITE" id="PS51194">
    <property type="entry name" value="HELICASE_CTER"/>
    <property type="match status" value="1"/>
</dbReference>
<dbReference type="InterPro" id="IPR050628">
    <property type="entry name" value="SNF2_RAD54_helicase_TF"/>
</dbReference>
<evidence type="ECO:0000256" key="2">
    <source>
        <dbReference type="ARBA" id="ARBA00022801"/>
    </source>
</evidence>
<evidence type="ECO:0000256" key="4">
    <source>
        <dbReference type="SAM" id="MobiDB-lite"/>
    </source>
</evidence>
<comment type="caution">
    <text evidence="7">The sequence shown here is derived from an EMBL/GenBank/DDBJ whole genome shotgun (WGS) entry which is preliminary data.</text>
</comment>
<dbReference type="SMART" id="SM00487">
    <property type="entry name" value="DEXDc"/>
    <property type="match status" value="1"/>
</dbReference>
<evidence type="ECO:0000313" key="7">
    <source>
        <dbReference type="EMBL" id="OAD02227.1"/>
    </source>
</evidence>
<protein>
    <submittedName>
        <fullName evidence="7">Uncharacterized protein</fullName>
    </submittedName>
</protein>
<feature type="region of interest" description="Disordered" evidence="4">
    <location>
        <begin position="1113"/>
        <end position="1222"/>
    </location>
</feature>
<feature type="compositionally biased region" description="Polar residues" evidence="4">
    <location>
        <begin position="1119"/>
        <end position="1128"/>
    </location>
</feature>
<dbReference type="Proteomes" id="UP000077051">
    <property type="component" value="Unassembled WGS sequence"/>
</dbReference>
<dbReference type="InterPro" id="IPR049730">
    <property type="entry name" value="SNF2/RAD54-like_C"/>
</dbReference>
<dbReference type="OrthoDB" id="2801544at2759"/>
<keyword evidence="2" id="KW-0378">Hydrolase</keyword>
<feature type="domain" description="Helicase ATP-binding" evidence="5">
    <location>
        <begin position="331"/>
        <end position="489"/>
    </location>
</feature>
<keyword evidence="3" id="KW-0067">ATP-binding</keyword>
<keyword evidence="8" id="KW-1185">Reference proteome</keyword>
<dbReference type="GO" id="GO:0005524">
    <property type="term" value="F:ATP binding"/>
    <property type="evidence" value="ECO:0007669"/>
    <property type="project" value="UniProtKB-KW"/>
</dbReference>
<evidence type="ECO:0000256" key="1">
    <source>
        <dbReference type="ARBA" id="ARBA00022741"/>
    </source>
</evidence>
<dbReference type="InterPro" id="IPR038718">
    <property type="entry name" value="SNF2-like_sf"/>
</dbReference>
<dbReference type="GO" id="GO:0005634">
    <property type="term" value="C:nucleus"/>
    <property type="evidence" value="ECO:0007669"/>
    <property type="project" value="TreeGrafter"/>
</dbReference>
<evidence type="ECO:0000259" key="6">
    <source>
        <dbReference type="PROSITE" id="PS51194"/>
    </source>
</evidence>
<dbReference type="InterPro" id="IPR027417">
    <property type="entry name" value="P-loop_NTPase"/>
</dbReference>
<dbReference type="Pfam" id="PF00176">
    <property type="entry name" value="SNF2-rel_dom"/>
    <property type="match status" value="1"/>
</dbReference>
<name>A0A168KBY3_MUCCL</name>